<evidence type="ECO:0000313" key="1">
    <source>
        <dbReference type="EMBL" id="KKL54005.1"/>
    </source>
</evidence>
<protein>
    <submittedName>
        <fullName evidence="1">Uncharacterized protein</fullName>
    </submittedName>
</protein>
<organism evidence="1">
    <name type="scientific">marine sediment metagenome</name>
    <dbReference type="NCBI Taxonomy" id="412755"/>
    <lineage>
        <taxon>unclassified sequences</taxon>
        <taxon>metagenomes</taxon>
        <taxon>ecological metagenomes</taxon>
    </lineage>
</organism>
<accession>A0A0F9F9Q7</accession>
<sequence>MAKNLSTKDKPVTIKLGDKDYVLSPLNLNILGYIEE</sequence>
<feature type="non-terminal residue" evidence="1">
    <location>
        <position position="36"/>
    </location>
</feature>
<name>A0A0F9F9Q7_9ZZZZ</name>
<comment type="caution">
    <text evidence="1">The sequence shown here is derived from an EMBL/GenBank/DDBJ whole genome shotgun (WGS) entry which is preliminary data.</text>
</comment>
<dbReference type="EMBL" id="LAZR01031352">
    <property type="protein sequence ID" value="KKL54005.1"/>
    <property type="molecule type" value="Genomic_DNA"/>
</dbReference>
<gene>
    <name evidence="1" type="ORF">LCGC14_2269780</name>
</gene>
<reference evidence="1" key="1">
    <citation type="journal article" date="2015" name="Nature">
        <title>Complex archaea that bridge the gap between prokaryotes and eukaryotes.</title>
        <authorList>
            <person name="Spang A."/>
            <person name="Saw J.H."/>
            <person name="Jorgensen S.L."/>
            <person name="Zaremba-Niedzwiedzka K."/>
            <person name="Martijn J."/>
            <person name="Lind A.E."/>
            <person name="van Eijk R."/>
            <person name="Schleper C."/>
            <person name="Guy L."/>
            <person name="Ettema T.J."/>
        </authorList>
    </citation>
    <scope>NUCLEOTIDE SEQUENCE</scope>
</reference>
<proteinExistence type="predicted"/>
<dbReference type="AlphaFoldDB" id="A0A0F9F9Q7"/>